<gene>
    <name evidence="1" type="ORF">MESS2_730074</name>
</gene>
<keyword evidence="2" id="KW-1185">Reference proteome</keyword>
<comment type="caution">
    <text evidence="1">The sequence shown here is derived from an EMBL/GenBank/DDBJ whole genome shotgun (WGS) entry which is preliminary data.</text>
</comment>
<proteinExistence type="predicted"/>
<sequence>MTGRRKLAATLVPLFAALIIGETVDDAGRQVRGSANLKRLACPSGDAALAGRQNTCADRFWSLRCRCVFVHA</sequence>
<protein>
    <submittedName>
        <fullName evidence="1">Uncharacterized protein</fullName>
    </submittedName>
</protein>
<organism evidence="1 2">
    <name type="scientific">Mesorhizobium metallidurans STM 2683</name>
    <dbReference type="NCBI Taxonomy" id="1297569"/>
    <lineage>
        <taxon>Bacteria</taxon>
        <taxon>Pseudomonadati</taxon>
        <taxon>Pseudomonadota</taxon>
        <taxon>Alphaproteobacteria</taxon>
        <taxon>Hyphomicrobiales</taxon>
        <taxon>Phyllobacteriaceae</taxon>
        <taxon>Mesorhizobium</taxon>
    </lineage>
</organism>
<accession>M5EW43</accession>
<dbReference type="EMBL" id="CAUM01000143">
    <property type="protein sequence ID" value="CCV08178.1"/>
    <property type="molecule type" value="Genomic_DNA"/>
</dbReference>
<evidence type="ECO:0000313" key="2">
    <source>
        <dbReference type="Proteomes" id="UP000012062"/>
    </source>
</evidence>
<evidence type="ECO:0000313" key="1">
    <source>
        <dbReference type="EMBL" id="CCV08178.1"/>
    </source>
</evidence>
<dbReference type="Proteomes" id="UP000012062">
    <property type="component" value="Unassembled WGS sequence"/>
</dbReference>
<dbReference type="AlphaFoldDB" id="M5EW43"/>
<name>M5EW43_9HYPH</name>
<reference evidence="1 2" key="1">
    <citation type="submission" date="2013-02" db="EMBL/GenBank/DDBJ databases">
        <authorList>
            <person name="Genoscope - CEA"/>
        </authorList>
    </citation>
    <scope>NUCLEOTIDE SEQUENCE [LARGE SCALE GENOMIC DNA]</scope>
    <source>
        <strain evidence="1 2">STM 2683</strain>
    </source>
</reference>